<dbReference type="GO" id="GO:0005737">
    <property type="term" value="C:cytoplasm"/>
    <property type="evidence" value="ECO:0007669"/>
    <property type="project" value="TreeGrafter"/>
</dbReference>
<proteinExistence type="predicted"/>
<feature type="domain" description="Spatacsin C-terminal" evidence="2">
    <location>
        <begin position="1983"/>
        <end position="2281"/>
    </location>
</feature>
<dbReference type="GO" id="GO:0030425">
    <property type="term" value="C:dendrite"/>
    <property type="evidence" value="ECO:0007669"/>
    <property type="project" value="TreeGrafter"/>
</dbReference>
<evidence type="ECO:0000313" key="3">
    <source>
        <dbReference type="EMBL" id="KAG8574867.1"/>
    </source>
</evidence>
<dbReference type="Proteomes" id="UP000824782">
    <property type="component" value="Unassembled WGS sequence"/>
</dbReference>
<dbReference type="InterPro" id="IPR028103">
    <property type="entry name" value="Spatacsin"/>
</dbReference>
<dbReference type="GO" id="GO:0030424">
    <property type="term" value="C:axon"/>
    <property type="evidence" value="ECO:0007669"/>
    <property type="project" value="TreeGrafter"/>
</dbReference>
<dbReference type="SUPFAM" id="SSF50978">
    <property type="entry name" value="WD40 repeat-like"/>
    <property type="match status" value="1"/>
</dbReference>
<evidence type="ECO:0000313" key="4">
    <source>
        <dbReference type="Proteomes" id="UP000824782"/>
    </source>
</evidence>
<dbReference type="PANTHER" id="PTHR13650">
    <property type="entry name" value="SPATACSIN"/>
    <property type="match status" value="1"/>
</dbReference>
<dbReference type="InterPro" id="IPR036322">
    <property type="entry name" value="WD40_repeat_dom_sf"/>
</dbReference>
<protein>
    <recommendedName>
        <fullName evidence="2">Spatacsin C-terminal domain-containing protein</fullName>
    </recommendedName>
</protein>
<comment type="caution">
    <text evidence="3">The sequence shown here is derived from an EMBL/GenBank/DDBJ whole genome shotgun (WGS) entry which is preliminary data.</text>
</comment>
<dbReference type="GO" id="GO:0048489">
    <property type="term" value="P:synaptic vesicle transport"/>
    <property type="evidence" value="ECO:0007669"/>
    <property type="project" value="TreeGrafter"/>
</dbReference>
<organism evidence="3 4">
    <name type="scientific">Engystomops pustulosus</name>
    <name type="common">Tungara frog</name>
    <name type="synonym">Physalaemus pustulosus</name>
    <dbReference type="NCBI Taxonomy" id="76066"/>
    <lineage>
        <taxon>Eukaryota</taxon>
        <taxon>Metazoa</taxon>
        <taxon>Chordata</taxon>
        <taxon>Craniata</taxon>
        <taxon>Vertebrata</taxon>
        <taxon>Euteleostomi</taxon>
        <taxon>Amphibia</taxon>
        <taxon>Batrachia</taxon>
        <taxon>Anura</taxon>
        <taxon>Neobatrachia</taxon>
        <taxon>Hyloidea</taxon>
        <taxon>Leptodactylidae</taxon>
        <taxon>Leiuperinae</taxon>
        <taxon>Engystomops</taxon>
    </lineage>
</organism>
<dbReference type="GO" id="GO:0007409">
    <property type="term" value="P:axonogenesis"/>
    <property type="evidence" value="ECO:0007669"/>
    <property type="project" value="TreeGrafter"/>
</dbReference>
<keyword evidence="4" id="KW-1185">Reference proteome</keyword>
<accession>A0AAV7BR75</accession>
<gene>
    <name evidence="3" type="ORF">GDO81_009376</name>
</gene>
<dbReference type="InterPro" id="IPR028107">
    <property type="entry name" value="Spatacsin_C_dom"/>
</dbReference>
<evidence type="ECO:0000256" key="1">
    <source>
        <dbReference type="ARBA" id="ARBA00022737"/>
    </source>
</evidence>
<name>A0AAV7BR75_ENGPU</name>
<keyword evidence="1" id="KW-0677">Repeat</keyword>
<dbReference type="EMBL" id="WNYA01000004">
    <property type="protein sequence ID" value="KAG8574867.1"/>
    <property type="molecule type" value="Genomic_DNA"/>
</dbReference>
<reference evidence="3" key="1">
    <citation type="thesis" date="2020" institute="ProQuest LLC" country="789 East Eisenhower Parkway, Ann Arbor, MI, USA">
        <title>Comparative Genomics and Chromosome Evolution.</title>
        <authorList>
            <person name="Mudd A.B."/>
        </authorList>
    </citation>
    <scope>NUCLEOTIDE SEQUENCE</scope>
    <source>
        <strain evidence="3">237g6f4</strain>
        <tissue evidence="3">Blood</tissue>
    </source>
</reference>
<evidence type="ECO:0000259" key="2">
    <source>
        <dbReference type="Pfam" id="PF14649"/>
    </source>
</evidence>
<dbReference type="Pfam" id="PF14649">
    <property type="entry name" value="Spatacsin_C"/>
    <property type="match status" value="1"/>
</dbReference>
<sequence>MEAGRNTYSFSDKMELSVLLDPSITREDWTERPLKVSLTRLKNLTLCSLLPGGRLCLDVFTSGTVRGTRTQLDGPFTQFLWEDDTCNESVLDRSPRLLTLGQNNDICVYDVCSEDAQVTVTSLCDQDTLRALCAENHVCIPSLPSVHLLSLHDKDIFILLSSSVFVHLCYTSSDQKPSLVSCFCLDLDPDTTENISDACFRHEILFLLVSSGFIYVFDTQDGSQVADIELPIRNDTDKAEPLTSIRVSPDLDLIVVSSRSSCFLPLRLRESLRENILLRLQAWRQEKKSRMSLSKESDEYSLQIDRSWDAMLSSLLNKTSIFSEFPTSSQSRNFSSEAPFYWAVVGGGWVKAVKGDMEDPLILHIWSVSSYSALFYVLQKEACGTLVHWDLDRQFVTYHAIGNALCVYSPDDEASLVITDRGLSLVLFKVTQYEFLTRLMIHGSASTADALCHLNNWDRCSVPIHTLEAGLENRQLDTVDFFLKSKESILSSFASERSGVQSAIYLRNVQDLLPALDLLCSYIHDTDQETQSKHFSEQLLQLTLGFLNAQLLTLCDLQSEPDQDLEQCLDILTGYITKLRPFMKKYQKQQPLPVRTLCPERRHRAWENMPVELIISDAILTNCIPEAQAFLREKGHHPSSLAWLKREGLKLVYKRLKEACVSEARQLLQNLGYSIWDEFHRICLHTSDLTIRTLLVYLLQKEGLLSEQKIRAVNTVCKLEELSSQTTEKRDNVDNSSSSWRICTTSQEVKALQDALSPVRDEPEILLLDWAKDWDTETQESLLLPWKKDTDLSVVKPKILWRYLTLWHDWTRIASWIESIDDAQRKETLERPLWPLLSPAVIDEDTLCCSYMRQKILDALSRRNIFIPSEVSNFEHLVERLAINGGLMDAEGADTGHPDLHNRFVVLCVERGLHYLLYSYLDRHRLNPEVCPALTNTTLHETYPWFGFLVNIRKLTENTDADHMFQVSLSNAHMLMPGCQPSVNNMLLDGHTLLALATIMYAPGGIDGVLKQSEEPNLCQWNVDLPLLKMALTPYPKLRAALFSQHPSNCGSPPDITLYHLLQALSPFHPAHFFTWQPTNSLAANDASSSLPHCSCPKLVKKLSVAEQLDTFFYIRSGRPAVAFSTFLMHHLLKSRVPKQLIHHVAEDVYSLALSCFHVPVVVSSCVCFLELLGLSSYKLRVDVNVANLILQHSSPVQEEAGNKSHIEALAHRLVKLVENEAEAARDLLLSLEEVVEGNLQQEDSPLPPQRLWVTVVQFCLLHGIALSTSYLRFCAERQDWLQLLVHSSSPEQVIYVLDELNPVLYSHISLALQDKISSDSSLQGLGRDTNTDRLQHVLQRCLKVEEPGRTLLKECMRWKVPLFSVLAATTQDADRISCLCAWIVTSVDAAAYTEITTTLSDSVDHKRSLEDLLQIWDILLARMDCRILLKAFRIFMQDCPLHILLEMCEFCVRHKNYTQAKHKLVDFQSSIRNLQSLDCTSVAPIPIPWLQARASHLVQLLLLQTNNSYEILQIFQLLCDSDSQDLCGGVDIHKLCRLSQILQGHPIIISKQLLIDYSPEAFQLECKRLLQLLVEGGLFTMARRIAELAELPTDNLAIEEVLRDQRLLKEMGQWECPQSRAQYWHRCHTTFFTNQLTPLVAANFFQSTASQHSATATHTGEQMESLAEQELLLTLAGHWLALDDSTSLSTLEELEQQIWKYRIEQELLHRTGGSLSSLSSFNSLSAELSFSGLPALNTPQLLDMSTLPPLESHPSQADESATSRVLHYLVDRLLDDSKVYEASRVCRYFQLSHRDVWIVLSCRALASGEVAIHELHPDIQTVITKGIDKAQENTWIRRLRFKSSSSVDSVSSQTPINPIVTYMEVLKDACKHGKMYCRQMLCMFELSQDLGCSFSEISSRDPSDVLRTVLSSQRPELCDRAQAVISSHGLSSEIVAQIVAEESLTIWRTLHENGGYSEVYDVSEKIANFLQLAKLCPEPTLVGLYLLDKLEAVPVAELHTSQYLELLYTFIEVLIAAHDCFSLTCHLEGIRRVLHTCRHITEIHLAPNREYSLMVRLLSGIGRYNDLAYIFDLLHKNQHFEALLRKRLDTKGGLQLALLEYIKRCHPGDSEKHNMAALCFSLHRDIGHNHEQAAKIQLKLIQSRPWEYWVSNLGDLRSSIMKAMTLLIDAKESYSKDTCVRQSLRCGRLTRLLILQLHLLNGGHQTKLINLERENLMVPILELPRFYQAMIITEAYDLQPDWSEVLYNKVIVGGDFQYLEEFKQRRYLGPGLFEQLSKRCKVNPPGPTGLQNLKRVICYCEAINTRYKLAIENKFYDITDVLMRDSQTRCCLTDMLSR</sequence>
<dbReference type="GO" id="GO:0007268">
    <property type="term" value="P:chemical synaptic transmission"/>
    <property type="evidence" value="ECO:0007669"/>
    <property type="project" value="TreeGrafter"/>
</dbReference>
<dbReference type="GO" id="GO:0045202">
    <property type="term" value="C:synapse"/>
    <property type="evidence" value="ECO:0007669"/>
    <property type="project" value="TreeGrafter"/>
</dbReference>
<dbReference type="PANTHER" id="PTHR13650:SF0">
    <property type="entry name" value="SPATACSIN"/>
    <property type="match status" value="1"/>
</dbReference>
<dbReference type="GO" id="GO:0008088">
    <property type="term" value="P:axo-dendritic transport"/>
    <property type="evidence" value="ECO:0007669"/>
    <property type="project" value="TreeGrafter"/>
</dbReference>